<gene>
    <name evidence="1" type="ordered locus">TherJR_2005</name>
</gene>
<dbReference type="EMBL" id="CP002028">
    <property type="protein sequence ID" value="ADG82850.1"/>
    <property type="molecule type" value="Genomic_DNA"/>
</dbReference>
<dbReference type="Proteomes" id="UP000002377">
    <property type="component" value="Chromosome"/>
</dbReference>
<proteinExistence type="predicted"/>
<keyword evidence="2" id="KW-1185">Reference proteome</keyword>
<accession>D5X8H4</accession>
<dbReference type="KEGG" id="tjr:TherJR_2005"/>
<dbReference type="AlphaFoldDB" id="D5X8H4"/>
<dbReference type="HOGENOM" id="CLU_2636881_0_0_9"/>
<evidence type="ECO:0000313" key="2">
    <source>
        <dbReference type="Proteomes" id="UP000002377"/>
    </source>
</evidence>
<protein>
    <submittedName>
        <fullName evidence="1">Uncharacterized protein</fullName>
    </submittedName>
</protein>
<dbReference type="STRING" id="635013.TherJR_2005"/>
<reference evidence="1 2" key="1">
    <citation type="submission" date="2010-05" db="EMBL/GenBank/DDBJ databases">
        <title>Complete sequence of Thermincola sp. JR.</title>
        <authorList>
            <consortium name="US DOE Joint Genome Institute"/>
            <person name="Lucas S."/>
            <person name="Copeland A."/>
            <person name="Lapidus A."/>
            <person name="Cheng J.-F."/>
            <person name="Bruce D."/>
            <person name="Goodwin L."/>
            <person name="Pitluck S."/>
            <person name="Chertkov O."/>
            <person name="Detter J.C."/>
            <person name="Han C."/>
            <person name="Tapia R."/>
            <person name="Land M."/>
            <person name="Hauser L."/>
            <person name="Kyrpides N."/>
            <person name="Mikhailova N."/>
            <person name="Hazen T.C."/>
            <person name="Woyke T."/>
        </authorList>
    </citation>
    <scope>NUCLEOTIDE SEQUENCE [LARGE SCALE GENOMIC DNA]</scope>
    <source>
        <strain evidence="1 2">JR</strain>
    </source>
</reference>
<evidence type="ECO:0000313" key="1">
    <source>
        <dbReference type="EMBL" id="ADG82850.1"/>
    </source>
</evidence>
<sequence>MSIEVRIPVIVLNYTPEQYQSWVDGNRDDCPDKYCRGLPGSMGFGEYIVGKYFSSPGYLWIHHDFNIFGGNRPGKYC</sequence>
<name>D5X8H4_THEPJ</name>
<dbReference type="eggNOG" id="ENOG503492D">
    <property type="taxonomic scope" value="Bacteria"/>
</dbReference>
<organism evidence="1 2">
    <name type="scientific">Thermincola potens (strain JR)</name>
    <dbReference type="NCBI Taxonomy" id="635013"/>
    <lineage>
        <taxon>Bacteria</taxon>
        <taxon>Bacillati</taxon>
        <taxon>Bacillota</taxon>
        <taxon>Clostridia</taxon>
        <taxon>Eubacteriales</taxon>
        <taxon>Thermincolaceae</taxon>
        <taxon>Thermincola</taxon>
    </lineage>
</organism>